<dbReference type="AlphaFoldDB" id="A0A5B7WWY5"/>
<reference evidence="1 2" key="1">
    <citation type="submission" date="2018-12" db="EMBL/GenBank/DDBJ databases">
        <title>Complete Genome Sequence of Glutamicibacter creatinolyticus strain LGCM259,isolated from an abscess of a 12-year-old mare in Italy.</title>
        <authorList>
            <person name="Santos R.G."/>
            <person name="Silva A.L."/>
            <person name="Seyffert N."/>
            <person name="Castro T.L.P."/>
            <person name="Attili A.R."/>
            <person name="Rifici C."/>
            <person name="Mazzullo G."/>
            <person name="Brenig B."/>
            <person name="Venanzi F."/>
            <person name="Azevedo V."/>
        </authorList>
    </citation>
    <scope>NUCLEOTIDE SEQUENCE [LARGE SCALE GENOMIC DNA]</scope>
    <source>
        <strain evidence="1 2">LGCM 259</strain>
    </source>
</reference>
<accession>A0A5B7WWY5</accession>
<name>A0A5B7WWY5_9MICC</name>
<evidence type="ECO:0000313" key="1">
    <source>
        <dbReference type="EMBL" id="QCY47845.1"/>
    </source>
</evidence>
<protein>
    <recommendedName>
        <fullName evidence="3">DUF2797 domain-containing protein</fullName>
    </recommendedName>
</protein>
<dbReference type="Proteomes" id="UP000307000">
    <property type="component" value="Chromosome"/>
</dbReference>
<dbReference type="InterPro" id="IPR021246">
    <property type="entry name" value="DUF2797"/>
</dbReference>
<evidence type="ECO:0008006" key="3">
    <source>
        <dbReference type="Google" id="ProtNLM"/>
    </source>
</evidence>
<dbReference type="EMBL" id="CP034412">
    <property type="protein sequence ID" value="QCY47845.1"/>
    <property type="molecule type" value="Genomic_DNA"/>
</dbReference>
<organism evidence="1 2">
    <name type="scientific">Glutamicibacter creatinolyticus</name>
    <dbReference type="NCBI Taxonomy" id="162496"/>
    <lineage>
        <taxon>Bacteria</taxon>
        <taxon>Bacillati</taxon>
        <taxon>Actinomycetota</taxon>
        <taxon>Actinomycetes</taxon>
        <taxon>Micrococcales</taxon>
        <taxon>Micrococcaceae</taxon>
        <taxon>Glutamicibacter</taxon>
    </lineage>
</organism>
<dbReference type="KEGG" id="gcr:GcLGCM259_2131"/>
<dbReference type="Pfam" id="PF10977">
    <property type="entry name" value="DUF2797"/>
    <property type="match status" value="1"/>
</dbReference>
<gene>
    <name evidence="1" type="ORF">GcLGCM259_2131</name>
</gene>
<proteinExistence type="predicted"/>
<sequence>MALERVSLRLCHGISFSRHDPAPVLRLRKGTEWINEPLELGRTMALEVGVQRWCLGHVLMDSDGTRRHNVCTQSKVIASGTQCATCRRLDQTKFMHHFHKTGQAPEGLRRYLEQPHLLYIASFADGTTKVGTASEQSKWSRLATQGAVIARYVAHAPDGAAVRVLEDLVTEQCGIRQQVRQKAKIRGLESWDHNLASLEELNRAAARAVHRMLESQRGLDRYGITLLDELWHQPTYAQQVVNAWDARSIHRKDPAVPGGEGISLRIHGVLGQTLMIDTGEHTELVLLDLAELKTRALVLRQAHFVDHGGQASLF</sequence>
<dbReference type="RefSeq" id="WP_246049541.1">
    <property type="nucleotide sequence ID" value="NZ_CP034412.1"/>
</dbReference>
<evidence type="ECO:0000313" key="2">
    <source>
        <dbReference type="Proteomes" id="UP000307000"/>
    </source>
</evidence>
<keyword evidence="2" id="KW-1185">Reference proteome</keyword>